<reference evidence="2" key="1">
    <citation type="journal article" date="2015" name="Nature">
        <title>Complex archaea that bridge the gap between prokaryotes and eukaryotes.</title>
        <authorList>
            <person name="Spang A."/>
            <person name="Saw J.H."/>
            <person name="Jorgensen S.L."/>
            <person name="Zaremba-Niedzwiedzka K."/>
            <person name="Martijn J."/>
            <person name="Lind A.E."/>
            <person name="van Eijk R."/>
            <person name="Schleper C."/>
            <person name="Guy L."/>
            <person name="Ettema T.J."/>
        </authorList>
    </citation>
    <scope>NUCLEOTIDE SEQUENCE</scope>
</reference>
<dbReference type="AlphaFoldDB" id="A0A0F9KHH6"/>
<evidence type="ECO:0000313" key="2">
    <source>
        <dbReference type="EMBL" id="KKM81383.1"/>
    </source>
</evidence>
<proteinExistence type="predicted"/>
<comment type="caution">
    <text evidence="2">The sequence shown here is derived from an EMBL/GenBank/DDBJ whole genome shotgun (WGS) entry which is preliminary data.</text>
</comment>
<sequence length="127" mass="14224">MERHDEAMDLPMRGMRSGGLEPVVGSPAAAEGGGRVPGLPEVGAVLFGEQASEEEGGGMRRKIAVWKEFVGERIAFWTFETQVAESAGLLREVPYCAWKRAQFEELLECLERMEKLLEQGGERWRRD</sequence>
<evidence type="ECO:0000256" key="1">
    <source>
        <dbReference type="SAM" id="MobiDB-lite"/>
    </source>
</evidence>
<name>A0A0F9KHH6_9ZZZZ</name>
<feature type="region of interest" description="Disordered" evidence="1">
    <location>
        <begin position="1"/>
        <end position="36"/>
    </location>
</feature>
<organism evidence="2">
    <name type="scientific">marine sediment metagenome</name>
    <dbReference type="NCBI Taxonomy" id="412755"/>
    <lineage>
        <taxon>unclassified sequences</taxon>
        <taxon>metagenomes</taxon>
        <taxon>ecological metagenomes</taxon>
    </lineage>
</organism>
<dbReference type="EMBL" id="LAZR01008028">
    <property type="protein sequence ID" value="KKM81383.1"/>
    <property type="molecule type" value="Genomic_DNA"/>
</dbReference>
<protein>
    <submittedName>
        <fullName evidence="2">Uncharacterized protein</fullName>
    </submittedName>
</protein>
<gene>
    <name evidence="2" type="ORF">LCGC14_1330420</name>
</gene>
<accession>A0A0F9KHH6</accession>